<accession>A0A2Z7D4C2</accession>
<evidence type="ECO:0000256" key="2">
    <source>
        <dbReference type="ARBA" id="ARBA00022737"/>
    </source>
</evidence>
<evidence type="ECO:0000313" key="10">
    <source>
        <dbReference type="EMBL" id="KZV51986.1"/>
    </source>
</evidence>
<gene>
    <name evidence="10" type="ORF">F511_08596</name>
</gene>
<dbReference type="GO" id="GO:0000976">
    <property type="term" value="F:transcription cis-regulatory region binding"/>
    <property type="evidence" value="ECO:0007669"/>
    <property type="project" value="UniProtKB-ARBA"/>
</dbReference>
<comment type="subcellular location">
    <subcellularLocation>
        <location evidence="1">Nucleus</location>
    </subcellularLocation>
</comment>
<dbReference type="InterPro" id="IPR017930">
    <property type="entry name" value="Myb_dom"/>
</dbReference>
<dbReference type="GO" id="GO:0006355">
    <property type="term" value="P:regulation of DNA-templated transcription"/>
    <property type="evidence" value="ECO:0007669"/>
    <property type="project" value="UniProtKB-ARBA"/>
</dbReference>
<evidence type="ECO:0000313" key="11">
    <source>
        <dbReference type="Proteomes" id="UP000250235"/>
    </source>
</evidence>
<evidence type="ECO:0000256" key="4">
    <source>
        <dbReference type="ARBA" id="ARBA00023125"/>
    </source>
</evidence>
<dbReference type="EMBL" id="KQ991552">
    <property type="protein sequence ID" value="KZV51986.1"/>
    <property type="molecule type" value="Genomic_DNA"/>
</dbReference>
<dbReference type="Proteomes" id="UP000250235">
    <property type="component" value="Unassembled WGS sequence"/>
</dbReference>
<dbReference type="InterPro" id="IPR001005">
    <property type="entry name" value="SANT/Myb"/>
</dbReference>
<dbReference type="OrthoDB" id="2143914at2759"/>
<dbReference type="SMART" id="SM00717">
    <property type="entry name" value="SANT"/>
    <property type="match status" value="1"/>
</dbReference>
<keyword evidence="6" id="KW-0539">Nucleus</keyword>
<feature type="domain" description="HTH myb-type" evidence="9">
    <location>
        <begin position="9"/>
        <end position="65"/>
    </location>
</feature>
<feature type="region of interest" description="Disordered" evidence="7">
    <location>
        <begin position="89"/>
        <end position="159"/>
    </location>
</feature>
<reference evidence="10 11" key="1">
    <citation type="journal article" date="2015" name="Proc. Natl. Acad. Sci. U.S.A.">
        <title>The resurrection genome of Boea hygrometrica: A blueprint for survival of dehydration.</title>
        <authorList>
            <person name="Xiao L."/>
            <person name="Yang G."/>
            <person name="Zhang L."/>
            <person name="Yang X."/>
            <person name="Zhao S."/>
            <person name="Ji Z."/>
            <person name="Zhou Q."/>
            <person name="Hu M."/>
            <person name="Wang Y."/>
            <person name="Chen M."/>
            <person name="Xu Y."/>
            <person name="Jin H."/>
            <person name="Xiao X."/>
            <person name="Hu G."/>
            <person name="Bao F."/>
            <person name="Hu Y."/>
            <person name="Wan P."/>
            <person name="Li L."/>
            <person name="Deng X."/>
            <person name="Kuang T."/>
            <person name="Xiang C."/>
            <person name="Zhu J.K."/>
            <person name="Oliver M.J."/>
            <person name="He Y."/>
        </authorList>
    </citation>
    <scope>NUCLEOTIDE SEQUENCE [LARGE SCALE GENOMIC DNA]</scope>
    <source>
        <strain evidence="11">cv. XS01</strain>
    </source>
</reference>
<dbReference type="InterPro" id="IPR009057">
    <property type="entry name" value="Homeodomain-like_sf"/>
</dbReference>
<evidence type="ECO:0000259" key="9">
    <source>
        <dbReference type="PROSITE" id="PS51294"/>
    </source>
</evidence>
<organism evidence="10 11">
    <name type="scientific">Dorcoceras hygrometricum</name>
    <dbReference type="NCBI Taxonomy" id="472368"/>
    <lineage>
        <taxon>Eukaryota</taxon>
        <taxon>Viridiplantae</taxon>
        <taxon>Streptophyta</taxon>
        <taxon>Embryophyta</taxon>
        <taxon>Tracheophyta</taxon>
        <taxon>Spermatophyta</taxon>
        <taxon>Magnoliopsida</taxon>
        <taxon>eudicotyledons</taxon>
        <taxon>Gunneridae</taxon>
        <taxon>Pentapetalae</taxon>
        <taxon>asterids</taxon>
        <taxon>lamiids</taxon>
        <taxon>Lamiales</taxon>
        <taxon>Gesneriaceae</taxon>
        <taxon>Didymocarpoideae</taxon>
        <taxon>Trichosporeae</taxon>
        <taxon>Loxocarpinae</taxon>
        <taxon>Dorcoceras</taxon>
    </lineage>
</organism>
<dbReference type="FunFam" id="1.10.10.60:FF:000069">
    <property type="entry name" value="MYB transcription factor"/>
    <property type="match status" value="1"/>
</dbReference>
<evidence type="ECO:0000256" key="7">
    <source>
        <dbReference type="SAM" id="MobiDB-lite"/>
    </source>
</evidence>
<dbReference type="AlphaFoldDB" id="A0A2Z7D4C2"/>
<evidence type="ECO:0000259" key="8">
    <source>
        <dbReference type="PROSITE" id="PS50090"/>
    </source>
</evidence>
<keyword evidence="2" id="KW-0677">Repeat</keyword>
<protein>
    <submittedName>
        <fullName evidence="10">Uncharacterized protein</fullName>
    </submittedName>
</protein>
<evidence type="ECO:0000256" key="6">
    <source>
        <dbReference type="ARBA" id="ARBA00023242"/>
    </source>
</evidence>
<keyword evidence="5" id="KW-0804">Transcription</keyword>
<dbReference type="Gene3D" id="1.10.10.60">
    <property type="entry name" value="Homeodomain-like"/>
    <property type="match status" value="1"/>
</dbReference>
<name>A0A2Z7D4C2_9LAMI</name>
<evidence type="ECO:0000256" key="3">
    <source>
        <dbReference type="ARBA" id="ARBA00023015"/>
    </source>
</evidence>
<dbReference type="PROSITE" id="PS50090">
    <property type="entry name" value="MYB_LIKE"/>
    <property type="match status" value="1"/>
</dbReference>
<dbReference type="CDD" id="cd00167">
    <property type="entry name" value="SANT"/>
    <property type="match status" value="1"/>
</dbReference>
<proteinExistence type="predicted"/>
<dbReference type="PROSITE" id="PS51294">
    <property type="entry name" value="HTH_MYB"/>
    <property type="match status" value="1"/>
</dbReference>
<keyword evidence="11" id="KW-1185">Reference proteome</keyword>
<evidence type="ECO:0000256" key="5">
    <source>
        <dbReference type="ARBA" id="ARBA00023163"/>
    </source>
</evidence>
<dbReference type="GO" id="GO:0005634">
    <property type="term" value="C:nucleus"/>
    <property type="evidence" value="ECO:0007669"/>
    <property type="project" value="UniProtKB-SubCell"/>
</dbReference>
<dbReference type="PANTHER" id="PTHR47999:SF32">
    <property type="entry name" value="PROTEIN ODORANT1-LIKE"/>
    <property type="match status" value="1"/>
</dbReference>
<feature type="domain" description="Myb-like" evidence="8">
    <location>
        <begin position="9"/>
        <end position="61"/>
    </location>
</feature>
<sequence>MGRQPCCDKVGLKKGPWTGEEDQKLINFILTNGQCCWRAVPKLAGLLRCGKSCRLRWTNYLRPDLKRGLLSEYEEKMVIDLHAKLGNRHTQPATIQDGGYSQGGQQPTEPRPTVTPRRRLHTEVTSSPHQPSPATPEATTMHRDSPQALEPSPAPTRRSGYTQSWVAYTQELQYLLQYMINRVAYTPRSSDPPINILVIDRRTSSLAQTYLSPEDRALDTLTHIPRDILCGSRLGDTPL</sequence>
<dbReference type="GO" id="GO:0046394">
    <property type="term" value="P:carboxylic acid biosynthetic process"/>
    <property type="evidence" value="ECO:0007669"/>
    <property type="project" value="UniProtKB-ARBA"/>
</dbReference>
<dbReference type="PANTHER" id="PTHR47999">
    <property type="entry name" value="TRANSCRIPTION FACTOR MYB8-RELATED-RELATED"/>
    <property type="match status" value="1"/>
</dbReference>
<evidence type="ECO:0000256" key="1">
    <source>
        <dbReference type="ARBA" id="ARBA00004123"/>
    </source>
</evidence>
<keyword evidence="4" id="KW-0238">DNA-binding</keyword>
<keyword evidence="3" id="KW-0805">Transcription regulation</keyword>
<dbReference type="Pfam" id="PF00249">
    <property type="entry name" value="Myb_DNA-binding"/>
    <property type="match status" value="1"/>
</dbReference>
<dbReference type="SUPFAM" id="SSF46689">
    <property type="entry name" value="Homeodomain-like"/>
    <property type="match status" value="1"/>
</dbReference>
<dbReference type="InterPro" id="IPR015495">
    <property type="entry name" value="Myb_TF_plants"/>
</dbReference>